<protein>
    <recommendedName>
        <fullName evidence="7">TLC domain-containing protein</fullName>
    </recommendedName>
</protein>
<feature type="transmembrane region" description="Helical" evidence="6">
    <location>
        <begin position="273"/>
        <end position="293"/>
    </location>
</feature>
<dbReference type="Pfam" id="PF03798">
    <property type="entry name" value="TRAM_LAG1_CLN8"/>
    <property type="match status" value="1"/>
</dbReference>
<dbReference type="PANTHER" id="PTHR13439:SF71">
    <property type="entry name" value="EXPRESSED PROTEIN"/>
    <property type="match status" value="1"/>
</dbReference>
<dbReference type="EMBL" id="OU503058">
    <property type="protein sequence ID" value="CAI9787126.1"/>
    <property type="molecule type" value="Genomic_DNA"/>
</dbReference>
<feature type="transmembrane region" description="Helical" evidence="6">
    <location>
        <begin position="198"/>
        <end position="219"/>
    </location>
</feature>
<dbReference type="PANTHER" id="PTHR13439">
    <property type="entry name" value="CT120 PROTEIN"/>
    <property type="match status" value="1"/>
</dbReference>
<dbReference type="InterPro" id="IPR050846">
    <property type="entry name" value="TLCD"/>
</dbReference>
<dbReference type="SMART" id="SM00724">
    <property type="entry name" value="TLC"/>
    <property type="match status" value="1"/>
</dbReference>
<keyword evidence="9" id="KW-1185">Reference proteome</keyword>
<proteinExistence type="predicted"/>
<evidence type="ECO:0000313" key="9">
    <source>
        <dbReference type="Proteomes" id="UP000834106"/>
    </source>
</evidence>
<evidence type="ECO:0000259" key="7">
    <source>
        <dbReference type="PROSITE" id="PS50922"/>
    </source>
</evidence>
<keyword evidence="3 6" id="KW-1133">Transmembrane helix</keyword>
<comment type="subcellular location">
    <subcellularLocation>
        <location evidence="1">Membrane</location>
        <topology evidence="1">Multi-pass membrane protein</topology>
    </subcellularLocation>
</comment>
<feature type="transmembrane region" description="Helical" evidence="6">
    <location>
        <begin position="59"/>
        <end position="77"/>
    </location>
</feature>
<gene>
    <name evidence="8" type="ORF">FPE_LOCUS34556</name>
</gene>
<accession>A0AAD2AFF8</accession>
<dbReference type="Proteomes" id="UP000834106">
    <property type="component" value="Chromosome 23"/>
</dbReference>
<dbReference type="GO" id="GO:0016020">
    <property type="term" value="C:membrane"/>
    <property type="evidence" value="ECO:0007669"/>
    <property type="project" value="UniProtKB-SubCell"/>
</dbReference>
<evidence type="ECO:0000256" key="3">
    <source>
        <dbReference type="ARBA" id="ARBA00022989"/>
    </source>
</evidence>
<feature type="transmembrane region" description="Helical" evidence="6">
    <location>
        <begin position="231"/>
        <end position="253"/>
    </location>
</feature>
<keyword evidence="4 5" id="KW-0472">Membrane</keyword>
<evidence type="ECO:0000313" key="8">
    <source>
        <dbReference type="EMBL" id="CAI9787126.1"/>
    </source>
</evidence>
<feature type="transmembrane region" description="Helical" evidence="6">
    <location>
        <begin position="106"/>
        <end position="129"/>
    </location>
</feature>
<dbReference type="InterPro" id="IPR006634">
    <property type="entry name" value="TLC-dom"/>
</dbReference>
<evidence type="ECO:0000256" key="2">
    <source>
        <dbReference type="ARBA" id="ARBA00022692"/>
    </source>
</evidence>
<sequence>MRNNEHIIDGKNRLSERRDIFPPKQDHSVMLSSEGTNMVFKSYQSQVEMLLQNYVHADPFILCASVISSIFACKMIYDLSQLISPVYFKSYSSLAKSKQIEWNNRAISTFHAVFIATMSLYLILCSDLYSDNQLRGPITLRSSKLSTSALGVSVGYFITDLGMILWFYPSLGGMEYVIHHLLSMTGVTYAMMTGEAQVYAFMVLISEATTPSINLRWYLDETGMKRSRAYTINGIVMFLAWLVARILLFAYLFYHAYLHYNQVKQMHVFGRRLILVIPSMLTVMNLIWFWKILKGLKKTLAKRH</sequence>
<reference evidence="8" key="1">
    <citation type="submission" date="2023-05" db="EMBL/GenBank/DDBJ databases">
        <authorList>
            <person name="Huff M."/>
        </authorList>
    </citation>
    <scope>NUCLEOTIDE SEQUENCE</scope>
</reference>
<feature type="domain" description="TLC" evidence="7">
    <location>
        <begin position="97"/>
        <end position="301"/>
    </location>
</feature>
<organism evidence="8 9">
    <name type="scientific">Fraxinus pennsylvanica</name>
    <dbReference type="NCBI Taxonomy" id="56036"/>
    <lineage>
        <taxon>Eukaryota</taxon>
        <taxon>Viridiplantae</taxon>
        <taxon>Streptophyta</taxon>
        <taxon>Embryophyta</taxon>
        <taxon>Tracheophyta</taxon>
        <taxon>Spermatophyta</taxon>
        <taxon>Magnoliopsida</taxon>
        <taxon>eudicotyledons</taxon>
        <taxon>Gunneridae</taxon>
        <taxon>Pentapetalae</taxon>
        <taxon>asterids</taxon>
        <taxon>lamiids</taxon>
        <taxon>Lamiales</taxon>
        <taxon>Oleaceae</taxon>
        <taxon>Oleeae</taxon>
        <taxon>Fraxinus</taxon>
    </lineage>
</organism>
<name>A0AAD2AFF8_9LAMI</name>
<evidence type="ECO:0000256" key="6">
    <source>
        <dbReference type="SAM" id="Phobius"/>
    </source>
</evidence>
<dbReference type="GO" id="GO:0055088">
    <property type="term" value="P:lipid homeostasis"/>
    <property type="evidence" value="ECO:0007669"/>
    <property type="project" value="TreeGrafter"/>
</dbReference>
<evidence type="ECO:0000256" key="4">
    <source>
        <dbReference type="ARBA" id="ARBA00023136"/>
    </source>
</evidence>
<feature type="transmembrane region" description="Helical" evidence="6">
    <location>
        <begin position="149"/>
        <end position="169"/>
    </location>
</feature>
<dbReference type="AlphaFoldDB" id="A0AAD2AFF8"/>
<keyword evidence="2 5" id="KW-0812">Transmembrane</keyword>
<evidence type="ECO:0000256" key="5">
    <source>
        <dbReference type="PROSITE-ProRule" id="PRU00205"/>
    </source>
</evidence>
<dbReference type="PROSITE" id="PS50922">
    <property type="entry name" value="TLC"/>
    <property type="match status" value="1"/>
</dbReference>
<evidence type="ECO:0000256" key="1">
    <source>
        <dbReference type="ARBA" id="ARBA00004141"/>
    </source>
</evidence>
<dbReference type="GO" id="GO:0005783">
    <property type="term" value="C:endoplasmic reticulum"/>
    <property type="evidence" value="ECO:0007669"/>
    <property type="project" value="TreeGrafter"/>
</dbReference>